<feature type="domain" description="Fucosyltransferase C-terminal" evidence="8">
    <location>
        <begin position="66"/>
        <end position="241"/>
    </location>
</feature>
<dbReference type="STRING" id="7102.A0A2A4J2A2"/>
<dbReference type="EC" id="2.4.1.-" evidence="7"/>
<dbReference type="InterPro" id="IPR055270">
    <property type="entry name" value="Glyco_tran_10_C"/>
</dbReference>
<evidence type="ECO:0000256" key="1">
    <source>
        <dbReference type="ARBA" id="ARBA00004323"/>
    </source>
</evidence>
<name>A0A2A4J2A2_HELVI</name>
<comment type="similarity">
    <text evidence="3 7">Belongs to the glycosyltransferase 10 family.</text>
</comment>
<dbReference type="GO" id="GO:0000139">
    <property type="term" value="C:Golgi membrane"/>
    <property type="evidence" value="ECO:0007669"/>
    <property type="project" value="UniProtKB-SubCell"/>
</dbReference>
<dbReference type="EMBL" id="NWSH01003936">
    <property type="protein sequence ID" value="PCG65654.1"/>
    <property type="molecule type" value="Genomic_DNA"/>
</dbReference>
<evidence type="ECO:0000256" key="3">
    <source>
        <dbReference type="ARBA" id="ARBA00008919"/>
    </source>
</evidence>
<dbReference type="GO" id="GO:0008417">
    <property type="term" value="F:fucosyltransferase activity"/>
    <property type="evidence" value="ECO:0007669"/>
    <property type="project" value="InterPro"/>
</dbReference>
<keyword evidence="7" id="KW-0812">Transmembrane</keyword>
<gene>
    <name evidence="9" type="ORF">B5V51_8859</name>
</gene>
<evidence type="ECO:0000256" key="2">
    <source>
        <dbReference type="ARBA" id="ARBA00004922"/>
    </source>
</evidence>
<comment type="pathway">
    <text evidence="2">Protein modification; protein glycosylation.</text>
</comment>
<evidence type="ECO:0000256" key="5">
    <source>
        <dbReference type="ARBA" id="ARBA00022679"/>
    </source>
</evidence>
<organism evidence="9">
    <name type="scientific">Heliothis virescens</name>
    <name type="common">Tobacco budworm moth</name>
    <dbReference type="NCBI Taxonomy" id="7102"/>
    <lineage>
        <taxon>Eukaryota</taxon>
        <taxon>Metazoa</taxon>
        <taxon>Ecdysozoa</taxon>
        <taxon>Arthropoda</taxon>
        <taxon>Hexapoda</taxon>
        <taxon>Insecta</taxon>
        <taxon>Pterygota</taxon>
        <taxon>Neoptera</taxon>
        <taxon>Endopterygota</taxon>
        <taxon>Lepidoptera</taxon>
        <taxon>Glossata</taxon>
        <taxon>Ditrysia</taxon>
        <taxon>Noctuoidea</taxon>
        <taxon>Noctuidae</taxon>
        <taxon>Heliothinae</taxon>
        <taxon>Heliothis</taxon>
    </lineage>
</organism>
<dbReference type="Pfam" id="PF00852">
    <property type="entry name" value="Glyco_transf_10"/>
    <property type="match status" value="1"/>
</dbReference>
<dbReference type="InterPro" id="IPR001503">
    <property type="entry name" value="Glyco_trans_10"/>
</dbReference>
<proteinExistence type="inferred from homology"/>
<dbReference type="PANTHER" id="PTHR48438:SF1">
    <property type="entry name" value="ALPHA-(1,3)-FUCOSYLTRANSFERASE C-RELATED"/>
    <property type="match status" value="1"/>
</dbReference>
<dbReference type="PANTHER" id="PTHR48438">
    <property type="entry name" value="ALPHA-(1,3)-FUCOSYLTRANSFERASE C-RELATED"/>
    <property type="match status" value="1"/>
</dbReference>
<keyword evidence="7" id="KW-0472">Membrane</keyword>
<evidence type="ECO:0000259" key="8">
    <source>
        <dbReference type="Pfam" id="PF00852"/>
    </source>
</evidence>
<dbReference type="UniPathway" id="UPA00378"/>
<keyword evidence="4 7" id="KW-0328">Glycosyltransferase</keyword>
<evidence type="ECO:0000256" key="6">
    <source>
        <dbReference type="ARBA" id="ARBA00023034"/>
    </source>
</evidence>
<comment type="subcellular location">
    <subcellularLocation>
        <location evidence="1">Golgi apparatus membrane</location>
        <topology evidence="1">Single-pass type II membrane protein</topology>
    </subcellularLocation>
    <subcellularLocation>
        <location evidence="7">Golgi apparatus</location>
        <location evidence="7">Golgi stack membrane</location>
        <topology evidence="7">Single-pass type II membrane protein</topology>
    </subcellularLocation>
</comment>
<reference evidence="9" key="1">
    <citation type="submission" date="2017-09" db="EMBL/GenBank/DDBJ databases">
        <title>Contemporary evolution of a Lepidopteran species, Heliothis virescens, in response to modern agricultural practices.</title>
        <authorList>
            <person name="Fritz M.L."/>
            <person name="Deyonke A.M."/>
            <person name="Papanicolaou A."/>
            <person name="Micinski S."/>
            <person name="Westbrook J."/>
            <person name="Gould F."/>
        </authorList>
    </citation>
    <scope>NUCLEOTIDE SEQUENCE [LARGE SCALE GENOMIC DNA]</scope>
    <source>
        <strain evidence="9">HvINT-</strain>
        <tissue evidence="9">Whole body</tissue>
    </source>
</reference>
<protein>
    <recommendedName>
        <fullName evidence="7">Fucosyltransferase</fullName>
        <ecNumber evidence="7">2.4.1.-</ecNumber>
    </recommendedName>
</protein>
<dbReference type="GO" id="GO:0032580">
    <property type="term" value="C:Golgi cisterna membrane"/>
    <property type="evidence" value="ECO:0007669"/>
    <property type="project" value="UniProtKB-SubCell"/>
</dbReference>
<dbReference type="SUPFAM" id="SSF53756">
    <property type="entry name" value="UDP-Glycosyltransferase/glycogen phosphorylase"/>
    <property type="match status" value="1"/>
</dbReference>
<keyword evidence="5 7" id="KW-0808">Transferase</keyword>
<evidence type="ECO:0000313" key="9">
    <source>
        <dbReference type="EMBL" id="PCG65654.1"/>
    </source>
</evidence>
<evidence type="ECO:0000256" key="7">
    <source>
        <dbReference type="RuleBase" id="RU003832"/>
    </source>
</evidence>
<keyword evidence="6 7" id="KW-0333">Golgi apparatus</keyword>
<comment type="caution">
    <text evidence="9">The sequence shown here is derived from an EMBL/GenBank/DDBJ whole genome shotgun (WGS) entry which is preliminary data.</text>
</comment>
<sequence length="253" mass="30332">MYPIRYTVYDGFFNWTWTYRLDSDIYFGDIVIKNRQGDLIGPKEVMHWLKVEEMEPIKKDLKEKLKSKKIAAAWFVSNCKTMSHRAYIAELLHTELAKYNMTVDIYGSCGNNYCPRVHMDQCLRMLEDDYYFYLAFENTLVKDYVTEKLLHALQHYTVPIVYGGANYTRFMPDGSYLNILNQSIEVLAEKMVDIMNDKQKYYEYFKWRNHYSYHDGEESPATDHYCDLCSKLNDLNLMNRTSYIENFKGWWNY</sequence>
<dbReference type="Gene3D" id="3.40.50.11660">
    <property type="entry name" value="Glycosyl transferase family 10, C-terminal domain"/>
    <property type="match status" value="1"/>
</dbReference>
<evidence type="ECO:0000256" key="4">
    <source>
        <dbReference type="ARBA" id="ARBA00022676"/>
    </source>
</evidence>
<dbReference type="AlphaFoldDB" id="A0A2A4J2A2"/>
<accession>A0A2A4J2A2</accession>
<dbReference type="InterPro" id="IPR038577">
    <property type="entry name" value="GT10-like_C_sf"/>
</dbReference>